<sequence>MNAETRSTPNPVANQDSGCPACGSVSPTRNADGSCLTCQHWAQQFTTPGGLIINGNHYRIGDEPPGEAWARFPKGYGSYGVGFIIRRADGTEIITHNLWHQGEIPPNLARPDNAQIVTSGALVPDPPPSHRHANHLRYYRSSALAYRCMFDGCNCWFYTLDEAMQADARVYPASQTNHQRAVTYTRAKLIDLHRHYQHRLDDENADRQLLLEALLDKIGWLADHMDGREDA</sequence>
<keyword evidence="2" id="KW-1185">Reference proteome</keyword>
<evidence type="ECO:0000313" key="2">
    <source>
        <dbReference type="Proteomes" id="UP000482800"/>
    </source>
</evidence>
<dbReference type="EMBL" id="BLPF01000001">
    <property type="protein sequence ID" value="GFJ76464.1"/>
    <property type="molecule type" value="Genomic_DNA"/>
</dbReference>
<name>A0A6V8JYW0_9ACTN</name>
<evidence type="ECO:0000313" key="1">
    <source>
        <dbReference type="EMBL" id="GFJ76464.1"/>
    </source>
</evidence>
<organism evidence="1 2">
    <name type="scientific">Phytohabitans houttuyneae</name>
    <dbReference type="NCBI Taxonomy" id="1076126"/>
    <lineage>
        <taxon>Bacteria</taxon>
        <taxon>Bacillati</taxon>
        <taxon>Actinomycetota</taxon>
        <taxon>Actinomycetes</taxon>
        <taxon>Micromonosporales</taxon>
        <taxon>Micromonosporaceae</taxon>
    </lineage>
</organism>
<reference evidence="1 2" key="1">
    <citation type="submission" date="2020-03" db="EMBL/GenBank/DDBJ databases">
        <title>Whole genome shotgun sequence of Phytohabitans houttuyneae NBRC 108639.</title>
        <authorList>
            <person name="Komaki H."/>
            <person name="Tamura T."/>
        </authorList>
    </citation>
    <scope>NUCLEOTIDE SEQUENCE [LARGE SCALE GENOMIC DNA]</scope>
    <source>
        <strain evidence="1 2">NBRC 108639</strain>
    </source>
</reference>
<reference evidence="1 2" key="2">
    <citation type="submission" date="2020-03" db="EMBL/GenBank/DDBJ databases">
        <authorList>
            <person name="Ichikawa N."/>
            <person name="Kimura A."/>
            <person name="Kitahashi Y."/>
            <person name="Uohara A."/>
        </authorList>
    </citation>
    <scope>NUCLEOTIDE SEQUENCE [LARGE SCALE GENOMIC DNA]</scope>
    <source>
        <strain evidence="1 2">NBRC 108639</strain>
    </source>
</reference>
<proteinExistence type="predicted"/>
<gene>
    <name evidence="1" type="ORF">Phou_006440</name>
</gene>
<accession>A0A6V8JYW0</accession>
<protein>
    <submittedName>
        <fullName evidence="1">Uncharacterized protein</fullName>
    </submittedName>
</protein>
<dbReference type="Proteomes" id="UP000482800">
    <property type="component" value="Unassembled WGS sequence"/>
</dbReference>
<comment type="caution">
    <text evidence="1">The sequence shown here is derived from an EMBL/GenBank/DDBJ whole genome shotgun (WGS) entry which is preliminary data.</text>
</comment>
<dbReference type="AlphaFoldDB" id="A0A6V8JYW0"/>
<dbReference type="RefSeq" id="WP_173053371.1">
    <property type="nucleotide sequence ID" value="NZ_BAABGO010000050.1"/>
</dbReference>